<dbReference type="SUPFAM" id="SSF52768">
    <property type="entry name" value="Arginase/deacetylase"/>
    <property type="match status" value="1"/>
</dbReference>
<dbReference type="GO" id="GO:0004407">
    <property type="term" value="F:histone deacetylase activity"/>
    <property type="evidence" value="ECO:0007669"/>
    <property type="project" value="TreeGrafter"/>
</dbReference>
<protein>
    <submittedName>
        <fullName evidence="7">Acetylpolyamine aminohydrolase</fullName>
    </submittedName>
</protein>
<dbReference type="EMBL" id="LXFE01000468">
    <property type="protein sequence ID" value="OLL25215.1"/>
    <property type="molecule type" value="Genomic_DNA"/>
</dbReference>
<keyword evidence="5" id="KW-0862">Zinc</keyword>
<evidence type="ECO:0000259" key="6">
    <source>
        <dbReference type="Pfam" id="PF00850"/>
    </source>
</evidence>
<evidence type="ECO:0000256" key="1">
    <source>
        <dbReference type="ARBA" id="ARBA00001947"/>
    </source>
</evidence>
<name>A0A1U7LRC5_NEOID</name>
<dbReference type="GO" id="GO:0016787">
    <property type="term" value="F:hydrolase activity"/>
    <property type="evidence" value="ECO:0007669"/>
    <property type="project" value="UniProtKB-KW"/>
</dbReference>
<keyword evidence="4 7" id="KW-0378">Hydrolase</keyword>
<evidence type="ECO:0000256" key="2">
    <source>
        <dbReference type="ARBA" id="ARBA00005947"/>
    </source>
</evidence>
<dbReference type="OMA" id="FRAEWIL"/>
<evidence type="ECO:0000313" key="7">
    <source>
        <dbReference type="EMBL" id="OLL25215.1"/>
    </source>
</evidence>
<evidence type="ECO:0000256" key="4">
    <source>
        <dbReference type="ARBA" id="ARBA00022801"/>
    </source>
</evidence>
<reference evidence="7 8" key="1">
    <citation type="submission" date="2016-04" db="EMBL/GenBank/DDBJ databases">
        <title>Evolutionary innovation and constraint leading to complex multicellularity in the Ascomycota.</title>
        <authorList>
            <person name="Cisse O."/>
            <person name="Nguyen A."/>
            <person name="Hewitt D.A."/>
            <person name="Jedd G."/>
            <person name="Stajich J.E."/>
        </authorList>
    </citation>
    <scope>NUCLEOTIDE SEQUENCE [LARGE SCALE GENOMIC DNA]</scope>
    <source>
        <strain evidence="7 8">DAH-3</strain>
    </source>
</reference>
<dbReference type="InterPro" id="IPR000286">
    <property type="entry name" value="HDACs"/>
</dbReference>
<comment type="caution">
    <text evidence="7">The sequence shown here is derived from an EMBL/GenBank/DDBJ whole genome shotgun (WGS) entry which is preliminary data.</text>
</comment>
<dbReference type="OrthoDB" id="5232919at2759"/>
<dbReference type="Gene3D" id="3.40.800.20">
    <property type="entry name" value="Histone deacetylase domain"/>
    <property type="match status" value="1"/>
</dbReference>
<comment type="similarity">
    <text evidence="2">Belongs to the histone deacetylase family.</text>
</comment>
<dbReference type="PRINTS" id="PR01270">
    <property type="entry name" value="HDASUPER"/>
</dbReference>
<organism evidence="7 8">
    <name type="scientific">Neolecta irregularis (strain DAH-3)</name>
    <dbReference type="NCBI Taxonomy" id="1198029"/>
    <lineage>
        <taxon>Eukaryota</taxon>
        <taxon>Fungi</taxon>
        <taxon>Dikarya</taxon>
        <taxon>Ascomycota</taxon>
        <taxon>Taphrinomycotina</taxon>
        <taxon>Neolectales</taxon>
        <taxon>Neolectaceae</taxon>
        <taxon>Neolecta</taxon>
    </lineage>
</organism>
<evidence type="ECO:0000256" key="5">
    <source>
        <dbReference type="ARBA" id="ARBA00022833"/>
    </source>
</evidence>
<dbReference type="Pfam" id="PF00850">
    <property type="entry name" value="Hist_deacetyl"/>
    <property type="match status" value="1"/>
</dbReference>
<evidence type="ECO:0000313" key="8">
    <source>
        <dbReference type="Proteomes" id="UP000186594"/>
    </source>
</evidence>
<keyword evidence="8" id="KW-1185">Reference proteome</keyword>
<sequence>MRVFTSLDCLLHNPPFEILDGDKSEWLESPARIEKIKQVLIKSERFKFEQFIRKNTLLISKLYTTDGTQFEKKVDIRVSEGRSSSGVIPETFLHFNLVDSDDFSTHSVAQVGRFAFDMTSTITKDTWKSAYAAVQCVLSGANAIMNGGKTAYALVRPPGHHSTQDLCGGYCYLNHAAIAANYLSGRKVILDVDYHHGNGTEKIVKGNEDILYVSLHADDDYPYYTGHRNAGNAINIPLPRTTTTDEYILALQKAISHHILPFRPDFLIISFGVDTYNEDPIAGFSNVDRGMYTQMGRQISQSKCPSLWIQEGGYHMETLGDIVKDVLSSYMDVLEI</sequence>
<dbReference type="STRING" id="1198029.A0A1U7LRC5"/>
<accession>A0A1U7LRC5</accession>
<dbReference type="PANTHER" id="PTHR10625:SF17">
    <property type="entry name" value="HISTONE DEACETYLASE 8"/>
    <property type="match status" value="1"/>
</dbReference>
<comment type="cofactor">
    <cofactor evidence="1">
        <name>Zn(2+)</name>
        <dbReference type="ChEBI" id="CHEBI:29105"/>
    </cofactor>
</comment>
<dbReference type="InterPro" id="IPR037138">
    <property type="entry name" value="His_deacetylse_dom_sf"/>
</dbReference>
<gene>
    <name evidence="7" type="ORF">NEOLI_002231</name>
</gene>
<dbReference type="InterPro" id="IPR023696">
    <property type="entry name" value="Ureohydrolase_dom_sf"/>
</dbReference>
<evidence type="ECO:0000256" key="3">
    <source>
        <dbReference type="ARBA" id="ARBA00022723"/>
    </source>
</evidence>
<keyword evidence="3" id="KW-0479">Metal-binding</keyword>
<feature type="domain" description="Histone deacetylase" evidence="6">
    <location>
        <begin position="28"/>
        <end position="328"/>
    </location>
</feature>
<dbReference type="AlphaFoldDB" id="A0A1U7LRC5"/>
<dbReference type="Proteomes" id="UP000186594">
    <property type="component" value="Unassembled WGS sequence"/>
</dbReference>
<dbReference type="GO" id="GO:0046872">
    <property type="term" value="F:metal ion binding"/>
    <property type="evidence" value="ECO:0007669"/>
    <property type="project" value="UniProtKB-KW"/>
</dbReference>
<dbReference type="PANTHER" id="PTHR10625">
    <property type="entry name" value="HISTONE DEACETYLASE HDAC1-RELATED"/>
    <property type="match status" value="1"/>
</dbReference>
<dbReference type="InterPro" id="IPR023801">
    <property type="entry name" value="His_deacetylse_dom"/>
</dbReference>
<dbReference type="GO" id="GO:0040029">
    <property type="term" value="P:epigenetic regulation of gene expression"/>
    <property type="evidence" value="ECO:0007669"/>
    <property type="project" value="TreeGrafter"/>
</dbReference>
<proteinExistence type="inferred from homology"/>